<dbReference type="InterPro" id="IPR036875">
    <property type="entry name" value="Znf_CCHC_sf"/>
</dbReference>
<dbReference type="SMART" id="SM00343">
    <property type="entry name" value="ZnF_C2HC"/>
    <property type="match status" value="1"/>
</dbReference>
<sequence length="314" mass="35506">MTEAFTEIFSQLKVKENEDKVVDILNDIKVKINDINVIQNQNISNKNSYATVASTPSSTTKIPLGKGNTTIPSKDQVILIYPKKDNNNIKSSEETLKIPKKLRTVDVGVKPEKLLPISKNGVKINTSLAQVNEHALNAAGLTAEKPEKFKPRLAIMGVPAEWTAEIVGSKINEDLELDPEDTTRVKALFKYGRRNETTVTWVIECNYKIRDIILKRGELFYDWNACNVRDHIRLLTCYNCQNYGHMAANCRRNITCGYCTGEHDAKNCKSREDPVCINCKLSKEANVNHEAHDTNCPKYTRRLQSYINNTDYGP</sequence>
<keyword evidence="1" id="KW-0862">Zinc</keyword>
<name>A0A9P0DSL1_PHACE</name>
<dbReference type="Pfam" id="PF00098">
    <property type="entry name" value="zf-CCHC"/>
    <property type="match status" value="1"/>
</dbReference>
<dbReference type="EMBL" id="OU896715">
    <property type="protein sequence ID" value="CAH1183962.1"/>
    <property type="molecule type" value="Genomic_DNA"/>
</dbReference>
<reference evidence="3" key="1">
    <citation type="submission" date="2022-01" db="EMBL/GenBank/DDBJ databases">
        <authorList>
            <person name="King R."/>
        </authorList>
    </citation>
    <scope>NUCLEOTIDE SEQUENCE</scope>
</reference>
<dbReference type="InterPro" id="IPR001878">
    <property type="entry name" value="Znf_CCHC"/>
</dbReference>
<gene>
    <name evidence="3" type="ORF">PHAECO_LOCUS12292</name>
</gene>
<dbReference type="GO" id="GO:0003676">
    <property type="term" value="F:nucleic acid binding"/>
    <property type="evidence" value="ECO:0007669"/>
    <property type="project" value="InterPro"/>
</dbReference>
<dbReference type="OrthoDB" id="10069609at2759"/>
<keyword evidence="1" id="KW-0863">Zinc-finger</keyword>
<evidence type="ECO:0000259" key="2">
    <source>
        <dbReference type="PROSITE" id="PS50158"/>
    </source>
</evidence>
<keyword evidence="1" id="KW-0479">Metal-binding</keyword>
<evidence type="ECO:0000313" key="4">
    <source>
        <dbReference type="Proteomes" id="UP001153737"/>
    </source>
</evidence>
<reference evidence="3" key="2">
    <citation type="submission" date="2022-10" db="EMBL/GenBank/DDBJ databases">
        <authorList>
            <consortium name="ENA_rothamsted_submissions"/>
            <consortium name="culmorum"/>
            <person name="King R."/>
        </authorList>
    </citation>
    <scope>NUCLEOTIDE SEQUENCE</scope>
</reference>
<evidence type="ECO:0000313" key="3">
    <source>
        <dbReference type="EMBL" id="CAH1183962.1"/>
    </source>
</evidence>
<protein>
    <recommendedName>
        <fullName evidence="2">CCHC-type domain-containing protein</fullName>
    </recommendedName>
</protein>
<dbReference type="SUPFAM" id="SSF57756">
    <property type="entry name" value="Retrovirus zinc finger-like domains"/>
    <property type="match status" value="1"/>
</dbReference>
<evidence type="ECO:0000256" key="1">
    <source>
        <dbReference type="PROSITE-ProRule" id="PRU00047"/>
    </source>
</evidence>
<keyword evidence="4" id="KW-1185">Reference proteome</keyword>
<dbReference type="GO" id="GO:0008270">
    <property type="term" value="F:zinc ion binding"/>
    <property type="evidence" value="ECO:0007669"/>
    <property type="project" value="UniProtKB-KW"/>
</dbReference>
<organism evidence="3 4">
    <name type="scientific">Phaedon cochleariae</name>
    <name type="common">Mustard beetle</name>
    <dbReference type="NCBI Taxonomy" id="80249"/>
    <lineage>
        <taxon>Eukaryota</taxon>
        <taxon>Metazoa</taxon>
        <taxon>Ecdysozoa</taxon>
        <taxon>Arthropoda</taxon>
        <taxon>Hexapoda</taxon>
        <taxon>Insecta</taxon>
        <taxon>Pterygota</taxon>
        <taxon>Neoptera</taxon>
        <taxon>Endopterygota</taxon>
        <taxon>Coleoptera</taxon>
        <taxon>Polyphaga</taxon>
        <taxon>Cucujiformia</taxon>
        <taxon>Chrysomeloidea</taxon>
        <taxon>Chrysomelidae</taxon>
        <taxon>Chrysomelinae</taxon>
        <taxon>Chrysomelini</taxon>
        <taxon>Phaedon</taxon>
    </lineage>
</organism>
<dbReference type="Proteomes" id="UP001153737">
    <property type="component" value="Chromosome 9"/>
</dbReference>
<proteinExistence type="predicted"/>
<dbReference type="AlphaFoldDB" id="A0A9P0DSL1"/>
<accession>A0A9P0DSL1</accession>
<feature type="domain" description="CCHC-type" evidence="2">
    <location>
        <begin position="237"/>
        <end position="252"/>
    </location>
</feature>
<dbReference type="PROSITE" id="PS50158">
    <property type="entry name" value="ZF_CCHC"/>
    <property type="match status" value="1"/>
</dbReference>